<sequence length="304" mass="34550">MNIGEVIDKLTVSQEDVQKFYNDGYAESEFKVKDTSVFTEQVVKYFNEEIHAGKSLGWLKTEDKFRVRGAENTIVTGPSGHGKSMYLSQIILSMMKQGSKCLIASLEMRPVLTLSRMITQALGSAEPTDDYIRKFCERASDKLYIYDQTGVTSSQDMIASLHYGSVVLGCSVFVVDSLMKLNDVSEESLDAQKRFVNSIAVTCRDLNIHVFLVAHTRKMKDETEIPDATDIMGSSHIRNLCDNIICVWRNRAKEKLVEEGKTPPEELRIIPDCKVFVQKQRNAQWEGSFNFWFDPKGLRYKESP</sequence>
<dbReference type="InterPro" id="IPR027417">
    <property type="entry name" value="P-loop_NTPase"/>
</dbReference>
<evidence type="ECO:0000259" key="1">
    <source>
        <dbReference type="PROSITE" id="PS51199"/>
    </source>
</evidence>
<dbReference type="GO" id="GO:0003697">
    <property type="term" value="F:single-stranded DNA binding"/>
    <property type="evidence" value="ECO:0007669"/>
    <property type="project" value="InterPro"/>
</dbReference>
<dbReference type="SUPFAM" id="SSF52540">
    <property type="entry name" value="P-loop containing nucleoside triphosphate hydrolases"/>
    <property type="match status" value="1"/>
</dbReference>
<dbReference type="GO" id="GO:0043139">
    <property type="term" value="F:5'-3' DNA helicase activity"/>
    <property type="evidence" value="ECO:0007669"/>
    <property type="project" value="InterPro"/>
</dbReference>
<dbReference type="EMBL" id="LR796715">
    <property type="protein sequence ID" value="CAB4161319.1"/>
    <property type="molecule type" value="Genomic_DNA"/>
</dbReference>
<proteinExistence type="predicted"/>
<reference evidence="2" key="1">
    <citation type="submission" date="2020-04" db="EMBL/GenBank/DDBJ databases">
        <authorList>
            <person name="Chiriac C."/>
            <person name="Salcher M."/>
            <person name="Ghai R."/>
            <person name="Kavagutti S V."/>
        </authorList>
    </citation>
    <scope>NUCLEOTIDE SEQUENCE</scope>
</reference>
<evidence type="ECO:0000313" key="2">
    <source>
        <dbReference type="EMBL" id="CAB4161319.1"/>
    </source>
</evidence>
<accession>A0A6J5NPQ8</accession>
<dbReference type="InterPro" id="IPR007694">
    <property type="entry name" value="DNA_helicase_DnaB-like_C"/>
</dbReference>
<name>A0A6J5NPQ8_9CAUD</name>
<feature type="domain" description="SF4 helicase" evidence="1">
    <location>
        <begin position="47"/>
        <end position="304"/>
    </location>
</feature>
<dbReference type="Pfam" id="PF13481">
    <property type="entry name" value="AAA_25"/>
    <property type="match status" value="1"/>
</dbReference>
<dbReference type="InterPro" id="IPR027032">
    <property type="entry name" value="Twinkle-like"/>
</dbReference>
<dbReference type="GO" id="GO:0006260">
    <property type="term" value="P:DNA replication"/>
    <property type="evidence" value="ECO:0007669"/>
    <property type="project" value="InterPro"/>
</dbReference>
<dbReference type="PROSITE" id="PS51199">
    <property type="entry name" value="SF4_HELICASE"/>
    <property type="match status" value="1"/>
</dbReference>
<dbReference type="GO" id="GO:0005524">
    <property type="term" value="F:ATP binding"/>
    <property type="evidence" value="ECO:0007669"/>
    <property type="project" value="InterPro"/>
</dbReference>
<protein>
    <submittedName>
        <fullName evidence="2">AAA domain containing protein</fullName>
    </submittedName>
</protein>
<dbReference type="PANTHER" id="PTHR12873:SF0">
    <property type="entry name" value="TWINKLE MTDNA HELICASE"/>
    <property type="match status" value="1"/>
</dbReference>
<dbReference type="Gene3D" id="3.40.50.300">
    <property type="entry name" value="P-loop containing nucleotide triphosphate hydrolases"/>
    <property type="match status" value="1"/>
</dbReference>
<organism evidence="2">
    <name type="scientific">uncultured Caudovirales phage</name>
    <dbReference type="NCBI Taxonomy" id="2100421"/>
    <lineage>
        <taxon>Viruses</taxon>
        <taxon>Duplodnaviria</taxon>
        <taxon>Heunggongvirae</taxon>
        <taxon>Uroviricota</taxon>
        <taxon>Caudoviricetes</taxon>
        <taxon>Peduoviridae</taxon>
        <taxon>Maltschvirus</taxon>
        <taxon>Maltschvirus maltsch</taxon>
    </lineage>
</organism>
<dbReference type="PANTHER" id="PTHR12873">
    <property type="entry name" value="T7-LIKE MITOCHONDRIAL DNA HELICASE"/>
    <property type="match status" value="1"/>
</dbReference>
<gene>
    <name evidence="2" type="ORF">UFOVP770_40</name>
</gene>